<reference evidence="1" key="1">
    <citation type="submission" date="2011-11" db="EMBL/GenBank/DDBJ databases">
        <title>Complete sequence of Dechlorosoma suillum PS.</title>
        <authorList>
            <consortium name="US DOE Joint Genome Institute"/>
            <person name="Lucas S."/>
            <person name="Han J."/>
            <person name="Lapidus A."/>
            <person name="Cheng J.-F."/>
            <person name="Goodwin L."/>
            <person name="Pitluck S."/>
            <person name="Peters L."/>
            <person name="Ovchinnikova G."/>
            <person name="Held B."/>
            <person name="Detter J.C."/>
            <person name="Han C."/>
            <person name="Tapia R."/>
            <person name="Land M."/>
            <person name="Hauser L."/>
            <person name="Kyrpides N."/>
            <person name="Ivanova N."/>
            <person name="Pagani I."/>
            <person name="Coates J."/>
            <person name="Bryne-Baily K."/>
            <person name="Weber K."/>
            <person name="Woyke T."/>
        </authorList>
    </citation>
    <scope>NUCLEOTIDE SEQUENCE</scope>
    <source>
        <strain evidence="1">PS</strain>
    </source>
</reference>
<sequence>MEVNGSNAYVHDYMLTGPALVSGGLISDGIEADFVADVAGQVDAAR</sequence>
<dbReference type="Proteomes" id="UP000005633">
    <property type="component" value="Chromosome"/>
</dbReference>
<dbReference type="AlphaFoldDB" id="G8QNP1"/>
<dbReference type="EMBL" id="CP003153">
    <property type="protein sequence ID" value="AEV26935.1"/>
    <property type="molecule type" value="Genomic_DNA"/>
</dbReference>
<organism evidence="1 2">
    <name type="scientific">Azospira oryzae (strain ATCC BAA-33 / DSM 13638 / PS)</name>
    <name type="common">Dechlorosoma suillum</name>
    <dbReference type="NCBI Taxonomy" id="640081"/>
    <lineage>
        <taxon>Bacteria</taxon>
        <taxon>Pseudomonadati</taxon>
        <taxon>Pseudomonadota</taxon>
        <taxon>Betaproteobacteria</taxon>
        <taxon>Rhodocyclales</taxon>
        <taxon>Rhodocyclaceae</taxon>
        <taxon>Azospira</taxon>
    </lineage>
</organism>
<evidence type="ECO:0000313" key="1">
    <source>
        <dbReference type="EMBL" id="AEV26935.1"/>
    </source>
</evidence>
<gene>
    <name evidence="1" type="ordered locus">Dsui_2584</name>
</gene>
<evidence type="ECO:0000313" key="2">
    <source>
        <dbReference type="Proteomes" id="UP000005633"/>
    </source>
</evidence>
<protein>
    <submittedName>
        <fullName evidence="1">Uncharacterized protein</fullName>
    </submittedName>
</protein>
<accession>G8QNP1</accession>
<proteinExistence type="predicted"/>
<dbReference type="HOGENOM" id="CLU_3179667_0_0_4"/>
<reference evidence="1" key="2">
    <citation type="journal article" date="2012" name="J. Bacteriol.">
        <title>Complete genome sequence of the anaerobic perchlorate-reducing bacterium Azospira suillum strain PS.</title>
        <authorList>
            <person name="Byrne-Bailey K.G."/>
            <person name="Coates J.D."/>
        </authorList>
    </citation>
    <scope>NUCLEOTIDE SEQUENCE [LARGE SCALE GENOMIC DNA]</scope>
    <source>
        <strain evidence="1">PS</strain>
    </source>
</reference>
<dbReference type="KEGG" id="dsu:Dsui_2584"/>
<name>G8QNP1_AZOOP</name>